<dbReference type="Pfam" id="PF17051">
    <property type="entry name" value="COA2"/>
    <property type="match status" value="1"/>
</dbReference>
<evidence type="ECO:0000313" key="2">
    <source>
        <dbReference type="EMBL" id="KAG0688663.1"/>
    </source>
</evidence>
<evidence type="ECO:0000256" key="1">
    <source>
        <dbReference type="SAM" id="Phobius"/>
    </source>
</evidence>
<feature type="transmembrane region" description="Helical" evidence="1">
    <location>
        <begin position="79"/>
        <end position="98"/>
    </location>
</feature>
<keyword evidence="1" id="KW-1133">Transmembrane helix</keyword>
<protein>
    <recommendedName>
        <fullName evidence="4">Transmembrane protein</fullName>
    </recommendedName>
</protein>
<keyword evidence="1" id="KW-0472">Membrane</keyword>
<reference evidence="2" key="1">
    <citation type="submission" date="2020-11" db="EMBL/GenBank/DDBJ databases">
        <title>Kefir isolates.</title>
        <authorList>
            <person name="Marcisauskas S."/>
            <person name="Kim Y."/>
            <person name="Blasche S."/>
        </authorList>
    </citation>
    <scope>NUCLEOTIDE SEQUENCE</scope>
    <source>
        <strain evidence="2">Olga-1</strain>
    </source>
</reference>
<dbReference type="GO" id="GO:0005739">
    <property type="term" value="C:mitochondrion"/>
    <property type="evidence" value="ECO:0007669"/>
    <property type="project" value="GOC"/>
</dbReference>
<dbReference type="Proteomes" id="UP000697127">
    <property type="component" value="Unassembled WGS sequence"/>
</dbReference>
<name>A0A9P6WMC1_9ASCO</name>
<keyword evidence="1" id="KW-0812">Transmembrane</keyword>
<proteinExistence type="predicted"/>
<sequence>MSNSITTYTTFTSHTTLSLFTSHSIASDIRLNFNCLLTLITFYLLIFSSSRFKIFLVLSSYSTTSTMIKASNRAVISRSIFSTTFLVAFSLVLANSLVPCPVDRGVANDSKITPAQMQELMKKDSKK</sequence>
<gene>
    <name evidence="2" type="ORF">C6P40_000701</name>
</gene>
<organism evidence="2 3">
    <name type="scientific">Pichia californica</name>
    <dbReference type="NCBI Taxonomy" id="460514"/>
    <lineage>
        <taxon>Eukaryota</taxon>
        <taxon>Fungi</taxon>
        <taxon>Dikarya</taxon>
        <taxon>Ascomycota</taxon>
        <taxon>Saccharomycotina</taxon>
        <taxon>Pichiomycetes</taxon>
        <taxon>Pichiales</taxon>
        <taxon>Pichiaceae</taxon>
        <taxon>Pichia</taxon>
    </lineage>
</organism>
<keyword evidence="3" id="KW-1185">Reference proteome</keyword>
<feature type="transmembrane region" description="Helical" evidence="1">
    <location>
        <begin position="36"/>
        <end position="58"/>
    </location>
</feature>
<dbReference type="AlphaFoldDB" id="A0A9P6WMC1"/>
<evidence type="ECO:0008006" key="4">
    <source>
        <dbReference type="Google" id="ProtNLM"/>
    </source>
</evidence>
<dbReference type="EMBL" id="PUHW01000133">
    <property type="protein sequence ID" value="KAG0688663.1"/>
    <property type="molecule type" value="Genomic_DNA"/>
</dbReference>
<dbReference type="GO" id="GO:0033617">
    <property type="term" value="P:mitochondrial respiratory chain complex IV assembly"/>
    <property type="evidence" value="ECO:0007669"/>
    <property type="project" value="InterPro"/>
</dbReference>
<evidence type="ECO:0000313" key="3">
    <source>
        <dbReference type="Proteomes" id="UP000697127"/>
    </source>
</evidence>
<dbReference type="InterPro" id="IPR031459">
    <property type="entry name" value="Coa2"/>
</dbReference>
<accession>A0A9P6WMC1</accession>
<comment type="caution">
    <text evidence="2">The sequence shown here is derived from an EMBL/GenBank/DDBJ whole genome shotgun (WGS) entry which is preliminary data.</text>
</comment>